<name>A0A1U9JWI1_9HYPH</name>
<accession>A0A1U9JWI1</accession>
<evidence type="ECO:0000313" key="1">
    <source>
        <dbReference type="EMBL" id="AQS42237.1"/>
    </source>
</evidence>
<dbReference type="InterPro" id="IPR046083">
    <property type="entry name" value="DUF6101"/>
</dbReference>
<sequence>MANHWATYEINQTEEGRELRLDPCHLPQTITYQTAQSGKKLHCTLGERAIILRTGAAEAREDILKILSPRQFRGIAAKRVKTRSGEQAIVLVLLHDNPDYCVPLLHSGDHDDVLLDWRLWADAYDLPMMTINVSGVASTILGHSPLQSFFFSPAQRRGSRFLLRCRGRSLNMRLVIANQVMLG</sequence>
<protein>
    <submittedName>
        <fullName evidence="1">Uncharacterized protein</fullName>
    </submittedName>
</protein>
<reference evidence="1 2" key="2">
    <citation type="journal article" date="2016" name="Sci. Rep.">
        <title>The genome of Rhizobiales bacteria in predatory ants reveals urease gene functions but no genes for nitrogen fixation.</title>
        <authorList>
            <person name="Neuvonen M.M."/>
            <person name="Tamarit D."/>
            <person name="Naslund K."/>
            <person name="Liebig J."/>
            <person name="Feldhaar H."/>
            <person name="Moran N.A."/>
            <person name="Guy L."/>
            <person name="Andersson S.G."/>
        </authorList>
    </citation>
    <scope>NUCLEOTIDE SEQUENCE [LARGE SCALE GENOMIC DNA]</scope>
    <source>
        <strain evidence="1 2">Hsal</strain>
    </source>
</reference>
<dbReference type="AlphaFoldDB" id="A0A1U9JWI1"/>
<gene>
    <name evidence="1" type="ORF">BHV28_15570</name>
</gene>
<dbReference type="EMBL" id="CP017315">
    <property type="protein sequence ID" value="AQS42237.1"/>
    <property type="molecule type" value="Genomic_DNA"/>
</dbReference>
<keyword evidence="2" id="KW-1185">Reference proteome</keyword>
<reference evidence="1 2" key="1">
    <citation type="journal article" date="2010" name="Science">
        <title>Genomic comparison of the ants Camponotus floridanus and Harpegnathos saltator.</title>
        <authorList>
            <person name="Bonasio R."/>
            <person name="Zhang G."/>
            <person name="Ye C."/>
            <person name="Mutti N.S."/>
            <person name="Fang X."/>
            <person name="Qin N."/>
            <person name="Donahue G."/>
            <person name="Yang P."/>
            <person name="Li Q."/>
            <person name="Li C."/>
            <person name="Zhang P."/>
            <person name="Huang Z."/>
            <person name="Berger S.L."/>
            <person name="Reinberg D."/>
            <person name="Wang J."/>
            <person name="Liebig J."/>
        </authorList>
    </citation>
    <scope>NUCLEOTIDE SEQUENCE [LARGE SCALE GENOMIC DNA]</scope>
    <source>
        <strain evidence="1 2">Hsal</strain>
    </source>
</reference>
<dbReference type="KEGG" id="thd:BHV28_15570"/>
<proteinExistence type="predicted"/>
<dbReference type="Pfam" id="PF19596">
    <property type="entry name" value="DUF6101"/>
    <property type="match status" value="1"/>
</dbReference>
<dbReference type="Proteomes" id="UP000188912">
    <property type="component" value="Chromosome"/>
</dbReference>
<organism evidence="1 2">
    <name type="scientific">Candidatus Tokpelaia hoelldobleri</name>
    <dbReference type="NCBI Taxonomy" id="1902579"/>
    <lineage>
        <taxon>Bacteria</taxon>
        <taxon>Pseudomonadati</taxon>
        <taxon>Pseudomonadota</taxon>
        <taxon>Alphaproteobacteria</taxon>
        <taxon>Hyphomicrobiales</taxon>
        <taxon>Candidatus Tokpelaia</taxon>
    </lineage>
</organism>
<evidence type="ECO:0000313" key="2">
    <source>
        <dbReference type="Proteomes" id="UP000188912"/>
    </source>
</evidence>